<dbReference type="PANTHER" id="PTHR30053:SF14">
    <property type="entry name" value="TRANSLATION ELONGATION FACTOR KOW-LIKE DOMAIN-CONTAINING PROTEIN"/>
    <property type="match status" value="1"/>
</dbReference>
<dbReference type="PIRSF" id="PIRSF005901">
    <property type="entry name" value="EF-P"/>
    <property type="match status" value="1"/>
</dbReference>
<dbReference type="Pfam" id="PF09285">
    <property type="entry name" value="Elong-fact-P_C"/>
    <property type="match status" value="1"/>
</dbReference>
<keyword evidence="5" id="KW-1185">Reference proteome</keyword>
<accession>A0A9X2FED5</accession>
<evidence type="ECO:0000313" key="4">
    <source>
        <dbReference type="EMBL" id="MCO6047510.1"/>
    </source>
</evidence>
<gene>
    <name evidence="4" type="ORF">NG895_26705</name>
</gene>
<dbReference type="SUPFAM" id="SSF50249">
    <property type="entry name" value="Nucleic acid-binding proteins"/>
    <property type="match status" value="2"/>
</dbReference>
<feature type="domain" description="Translation elongation factor P/YeiP central" evidence="3">
    <location>
        <begin position="68"/>
        <end position="123"/>
    </location>
</feature>
<evidence type="ECO:0000256" key="1">
    <source>
        <dbReference type="ARBA" id="ARBA00009479"/>
    </source>
</evidence>
<dbReference type="EMBL" id="JAMXLR010000092">
    <property type="protein sequence ID" value="MCO6047510.1"/>
    <property type="molecule type" value="Genomic_DNA"/>
</dbReference>
<feature type="domain" description="Elongation factor P C-terminal" evidence="2">
    <location>
        <begin position="131"/>
        <end position="186"/>
    </location>
</feature>
<dbReference type="InterPro" id="IPR015365">
    <property type="entry name" value="Elong-fact-P_C"/>
</dbReference>
<reference evidence="4" key="1">
    <citation type="submission" date="2022-06" db="EMBL/GenBank/DDBJ databases">
        <title>Aeoliella straminimaris, a novel planctomycete from sediments.</title>
        <authorList>
            <person name="Vitorino I.R."/>
            <person name="Lage O.M."/>
        </authorList>
    </citation>
    <scope>NUCLEOTIDE SEQUENCE</scope>
    <source>
        <strain evidence="4">ICT_H6.2</strain>
    </source>
</reference>
<dbReference type="PANTHER" id="PTHR30053">
    <property type="entry name" value="ELONGATION FACTOR P"/>
    <property type="match status" value="1"/>
</dbReference>
<dbReference type="CDD" id="cd05794">
    <property type="entry name" value="S1_EF-P_repeat_2"/>
    <property type="match status" value="1"/>
</dbReference>
<dbReference type="Pfam" id="PF01132">
    <property type="entry name" value="EFP"/>
    <property type="match status" value="1"/>
</dbReference>
<dbReference type="InterPro" id="IPR013185">
    <property type="entry name" value="Transl_elong_KOW-like"/>
</dbReference>
<dbReference type="InterPro" id="IPR013852">
    <property type="entry name" value="Transl_elong_P/YeiP_CS"/>
</dbReference>
<name>A0A9X2FED5_9BACT</name>
<dbReference type="GO" id="GO:0005829">
    <property type="term" value="C:cytosol"/>
    <property type="evidence" value="ECO:0007669"/>
    <property type="project" value="UniProtKB-ARBA"/>
</dbReference>
<dbReference type="InterPro" id="IPR001059">
    <property type="entry name" value="Transl_elong_P/YeiP_cen"/>
</dbReference>
<comment type="similarity">
    <text evidence="1">Belongs to the elongation factor P family.</text>
</comment>
<protein>
    <submittedName>
        <fullName evidence="4">Elongation factor P</fullName>
    </submittedName>
</protein>
<keyword evidence="4" id="KW-0648">Protein biosynthesis</keyword>
<dbReference type="NCBIfam" id="NF001810">
    <property type="entry name" value="PRK00529.1"/>
    <property type="match status" value="1"/>
</dbReference>
<dbReference type="SMART" id="SM00841">
    <property type="entry name" value="Elong-fact-P_C"/>
    <property type="match status" value="1"/>
</dbReference>
<dbReference type="GO" id="GO:0043043">
    <property type="term" value="P:peptide biosynthetic process"/>
    <property type="evidence" value="ECO:0007669"/>
    <property type="project" value="InterPro"/>
</dbReference>
<dbReference type="SUPFAM" id="SSF50104">
    <property type="entry name" value="Translation proteins SH3-like domain"/>
    <property type="match status" value="1"/>
</dbReference>
<dbReference type="InterPro" id="IPR014722">
    <property type="entry name" value="Rib_uL2_dom2"/>
</dbReference>
<dbReference type="Gene3D" id="2.40.50.140">
    <property type="entry name" value="Nucleic acid-binding proteins"/>
    <property type="match status" value="2"/>
</dbReference>
<comment type="caution">
    <text evidence="4">The sequence shown here is derived from an EMBL/GenBank/DDBJ whole genome shotgun (WGS) entry which is preliminary data.</text>
</comment>
<dbReference type="InterPro" id="IPR020599">
    <property type="entry name" value="Transl_elong_fac_P/YeiP"/>
</dbReference>
<dbReference type="Gene3D" id="2.30.30.30">
    <property type="match status" value="1"/>
</dbReference>
<dbReference type="InterPro" id="IPR012340">
    <property type="entry name" value="NA-bd_OB-fold"/>
</dbReference>
<proteinExistence type="inferred from homology"/>
<dbReference type="SMART" id="SM01185">
    <property type="entry name" value="EFP"/>
    <property type="match status" value="1"/>
</dbReference>
<keyword evidence="4" id="KW-0251">Elongation factor</keyword>
<dbReference type="AlphaFoldDB" id="A0A9X2FED5"/>
<dbReference type="PROSITE" id="PS01275">
    <property type="entry name" value="EFP"/>
    <property type="match status" value="1"/>
</dbReference>
<dbReference type="GO" id="GO:0003746">
    <property type="term" value="F:translation elongation factor activity"/>
    <property type="evidence" value="ECO:0007669"/>
    <property type="project" value="UniProtKB-KW"/>
</dbReference>
<evidence type="ECO:0000259" key="2">
    <source>
        <dbReference type="SMART" id="SM00841"/>
    </source>
</evidence>
<sequence>MLAKDLKTGTVFKHNEAPHILETVTVQSPSARGGNTLYKFRARNLVTKQKADLVCKGTDNLEDADFQKREVTLMYTDAESVHLLDSEDYNQYSIAATDVENEMKYVAEGLEGLIALIYDGECVGLQVPATVELTISQTDPGVKGNSATGRTKPATLETGCSIQVPEYLKEGEKIKVDTRTHEFLGRA</sequence>
<dbReference type="Pfam" id="PF08207">
    <property type="entry name" value="EFP_N"/>
    <property type="match status" value="1"/>
</dbReference>
<organism evidence="4 5">
    <name type="scientific">Aeoliella straminimaris</name>
    <dbReference type="NCBI Taxonomy" id="2954799"/>
    <lineage>
        <taxon>Bacteria</taxon>
        <taxon>Pseudomonadati</taxon>
        <taxon>Planctomycetota</taxon>
        <taxon>Planctomycetia</taxon>
        <taxon>Pirellulales</taxon>
        <taxon>Lacipirellulaceae</taxon>
        <taxon>Aeoliella</taxon>
    </lineage>
</organism>
<evidence type="ECO:0000313" key="5">
    <source>
        <dbReference type="Proteomes" id="UP001155241"/>
    </source>
</evidence>
<dbReference type="Proteomes" id="UP001155241">
    <property type="component" value="Unassembled WGS sequence"/>
</dbReference>
<dbReference type="InterPro" id="IPR008991">
    <property type="entry name" value="Translation_prot_SH3-like_sf"/>
</dbReference>
<evidence type="ECO:0000259" key="3">
    <source>
        <dbReference type="SMART" id="SM01185"/>
    </source>
</evidence>
<dbReference type="RefSeq" id="WP_252855620.1">
    <property type="nucleotide sequence ID" value="NZ_JAMXLR010000092.1"/>
</dbReference>
<dbReference type="FunFam" id="2.40.50.140:FF:000004">
    <property type="entry name" value="Elongation factor P"/>
    <property type="match status" value="1"/>
</dbReference>